<dbReference type="OrthoDB" id="2790754at2759"/>
<comment type="caution">
    <text evidence="3">The sequence shown here is derived from an EMBL/GenBank/DDBJ whole genome shotgun (WGS) entry which is preliminary data.</text>
</comment>
<dbReference type="EMBL" id="JABBWG010000011">
    <property type="protein sequence ID" value="KAG1818568.1"/>
    <property type="molecule type" value="Genomic_DNA"/>
</dbReference>
<evidence type="ECO:0000313" key="4">
    <source>
        <dbReference type="Proteomes" id="UP000807769"/>
    </source>
</evidence>
<feature type="compositionally biased region" description="Low complexity" evidence="1">
    <location>
        <begin position="23"/>
        <end position="37"/>
    </location>
</feature>
<gene>
    <name evidence="3" type="ORF">BJ212DRAFT_1268835</name>
</gene>
<proteinExistence type="predicted"/>
<dbReference type="AlphaFoldDB" id="A0A9P7JEX2"/>
<keyword evidence="4" id="KW-1185">Reference proteome</keyword>
<name>A0A9P7JEX2_9AGAM</name>
<organism evidence="3 4">
    <name type="scientific">Suillus subaureus</name>
    <dbReference type="NCBI Taxonomy" id="48587"/>
    <lineage>
        <taxon>Eukaryota</taxon>
        <taxon>Fungi</taxon>
        <taxon>Dikarya</taxon>
        <taxon>Basidiomycota</taxon>
        <taxon>Agaricomycotina</taxon>
        <taxon>Agaricomycetes</taxon>
        <taxon>Agaricomycetidae</taxon>
        <taxon>Boletales</taxon>
        <taxon>Suillineae</taxon>
        <taxon>Suillaceae</taxon>
        <taxon>Suillus</taxon>
    </lineage>
</organism>
<protein>
    <recommendedName>
        <fullName evidence="2">DUF6532 domain-containing protein</fullName>
    </recommendedName>
</protein>
<sequence>MVEGSEDNSQPPPCTQCQCKISKSSPFESSHSSTPLSEIGASSRRGSLSTFPQKVSRIAMLGHRALRIHVTTVNAFPSTLTKNEIVWACLVDAVGDVEALKKHVEELKLDHDAKEQVITYVWGACAQLRGELVSKACHKTSSSYNIPGNMSPSVLLETIQWILKNDTFLYDKLNLENKTFDWKMPFCNQLFKNLFITQWFGARDEALRFPDKFRKVPDSILALIATVIECSLNTWLHSVHTQVKFTDTQFKSHYSHFMKKLDGLNKSCPTWLKQFKRDLYLKAW</sequence>
<feature type="region of interest" description="Disordered" evidence="1">
    <location>
        <begin position="23"/>
        <end position="48"/>
    </location>
</feature>
<dbReference type="GeneID" id="64624773"/>
<evidence type="ECO:0000259" key="2">
    <source>
        <dbReference type="Pfam" id="PF20149"/>
    </source>
</evidence>
<evidence type="ECO:0000313" key="3">
    <source>
        <dbReference type="EMBL" id="KAG1818568.1"/>
    </source>
</evidence>
<dbReference type="RefSeq" id="XP_041194440.1">
    <property type="nucleotide sequence ID" value="XM_041330756.1"/>
</dbReference>
<dbReference type="InterPro" id="IPR045341">
    <property type="entry name" value="DUF6532"/>
</dbReference>
<accession>A0A9P7JEX2</accession>
<reference evidence="3" key="1">
    <citation type="journal article" date="2020" name="New Phytol.">
        <title>Comparative genomics reveals dynamic genome evolution in host specialist ectomycorrhizal fungi.</title>
        <authorList>
            <person name="Lofgren L.A."/>
            <person name="Nguyen N.H."/>
            <person name="Vilgalys R."/>
            <person name="Ruytinx J."/>
            <person name="Liao H.L."/>
            <person name="Branco S."/>
            <person name="Kuo A."/>
            <person name="LaButti K."/>
            <person name="Lipzen A."/>
            <person name="Andreopoulos W."/>
            <person name="Pangilinan J."/>
            <person name="Riley R."/>
            <person name="Hundley H."/>
            <person name="Na H."/>
            <person name="Barry K."/>
            <person name="Grigoriev I.V."/>
            <person name="Stajich J.E."/>
            <person name="Kennedy P.G."/>
        </authorList>
    </citation>
    <scope>NUCLEOTIDE SEQUENCE</scope>
    <source>
        <strain evidence="3">MN1</strain>
    </source>
</reference>
<dbReference type="Pfam" id="PF20149">
    <property type="entry name" value="DUF6532"/>
    <property type="match status" value="1"/>
</dbReference>
<dbReference type="Proteomes" id="UP000807769">
    <property type="component" value="Unassembled WGS sequence"/>
</dbReference>
<evidence type="ECO:0000256" key="1">
    <source>
        <dbReference type="SAM" id="MobiDB-lite"/>
    </source>
</evidence>
<feature type="domain" description="DUF6532" evidence="2">
    <location>
        <begin position="64"/>
        <end position="262"/>
    </location>
</feature>